<dbReference type="EMBL" id="BPQB01000125">
    <property type="protein sequence ID" value="GJE99920.1"/>
    <property type="molecule type" value="Genomic_DNA"/>
</dbReference>
<dbReference type="Proteomes" id="UP000703269">
    <property type="component" value="Unassembled WGS sequence"/>
</dbReference>
<organism evidence="2 3">
    <name type="scientific">Phanerochaete sordida</name>
    <dbReference type="NCBI Taxonomy" id="48140"/>
    <lineage>
        <taxon>Eukaryota</taxon>
        <taxon>Fungi</taxon>
        <taxon>Dikarya</taxon>
        <taxon>Basidiomycota</taxon>
        <taxon>Agaricomycotina</taxon>
        <taxon>Agaricomycetes</taxon>
        <taxon>Polyporales</taxon>
        <taxon>Phanerochaetaceae</taxon>
        <taxon>Phanerochaete</taxon>
    </lineage>
</organism>
<sequence>MMSLSAIWQSPELSPKRHTTRETTPTVPVSAMINDMLPVEVFDDIFNFVRVEDERAHTDKQTIFACSRVSKPWCSLTLRHRFYSVSLFARTEHPHEQWILKRCFLQDFVRSPVFLVVKTYIQRLTVRWGITHIHPYIGADLPQHLLFFPALRSLKLRGLLGKRIPAPPPSMPIILDSLSVEGWVCHGRPHDSRVLCDLLRCFRSVGKLHLEDIKEWLPVSDYSTPQDIHPRVSSLVFRDSTCPRAICDALQAAVARERPLRQLDMRALSFANASDGIELMKAFAHTIEDLKCTMPSTNATASIYPVIPPFDFSTLRHLQSLTLAIELPLSRARRAHSLAGGEDLARASPLARAISSLDTLRTRARTGPLTLLDVQLVPNRQLTDKTQTGDALLDVLRRDDASVRAFEAEVLGLVNEGCVRLVRLGVYSAPPASGLGEGCRHACEEELVTMFPALRRLGIFIV</sequence>
<feature type="compositionally biased region" description="Polar residues" evidence="1">
    <location>
        <begin position="1"/>
        <end position="12"/>
    </location>
</feature>
<evidence type="ECO:0000313" key="3">
    <source>
        <dbReference type="Proteomes" id="UP000703269"/>
    </source>
</evidence>
<keyword evidence="3" id="KW-1185">Reference proteome</keyword>
<evidence type="ECO:0000256" key="1">
    <source>
        <dbReference type="SAM" id="MobiDB-lite"/>
    </source>
</evidence>
<protein>
    <recommendedName>
        <fullName evidence="4">F-box domain-containing protein</fullName>
    </recommendedName>
</protein>
<proteinExistence type="predicted"/>
<gene>
    <name evidence="2" type="ORF">PsYK624_161950</name>
</gene>
<comment type="caution">
    <text evidence="2">The sequence shown here is derived from an EMBL/GenBank/DDBJ whole genome shotgun (WGS) entry which is preliminary data.</text>
</comment>
<evidence type="ECO:0008006" key="4">
    <source>
        <dbReference type="Google" id="ProtNLM"/>
    </source>
</evidence>
<dbReference type="AlphaFoldDB" id="A0A9P3GQI9"/>
<name>A0A9P3GQI9_9APHY</name>
<reference evidence="2 3" key="1">
    <citation type="submission" date="2021-08" db="EMBL/GenBank/DDBJ databases">
        <title>Draft Genome Sequence of Phanerochaete sordida strain YK-624.</title>
        <authorList>
            <person name="Mori T."/>
            <person name="Dohra H."/>
            <person name="Suzuki T."/>
            <person name="Kawagishi H."/>
            <person name="Hirai H."/>
        </authorList>
    </citation>
    <scope>NUCLEOTIDE SEQUENCE [LARGE SCALE GENOMIC DNA]</scope>
    <source>
        <strain evidence="2 3">YK-624</strain>
    </source>
</reference>
<accession>A0A9P3GQI9</accession>
<evidence type="ECO:0000313" key="2">
    <source>
        <dbReference type="EMBL" id="GJE99920.1"/>
    </source>
</evidence>
<feature type="region of interest" description="Disordered" evidence="1">
    <location>
        <begin position="1"/>
        <end position="25"/>
    </location>
</feature>